<reference evidence="1" key="1">
    <citation type="submission" date="2018-06" db="EMBL/GenBank/DDBJ databases">
        <authorList>
            <person name="Zhirakovskaya E."/>
        </authorList>
    </citation>
    <scope>NUCLEOTIDE SEQUENCE</scope>
</reference>
<accession>A0A3B0Y4B9</accession>
<proteinExistence type="predicted"/>
<sequence length="37" mass="4199">MTDHGGHLKPVGNSNNRVMKIKPFTRDFYTVLLKLLG</sequence>
<protein>
    <submittedName>
        <fullName evidence="1">Uncharacterized protein</fullName>
    </submittedName>
</protein>
<gene>
    <name evidence="1" type="ORF">MNBD_GAMMA12-3914</name>
</gene>
<name>A0A3B0Y4B9_9ZZZZ</name>
<evidence type="ECO:0000313" key="1">
    <source>
        <dbReference type="EMBL" id="VAW71263.1"/>
    </source>
</evidence>
<dbReference type="EMBL" id="UOFL01000016">
    <property type="protein sequence ID" value="VAW71263.1"/>
    <property type="molecule type" value="Genomic_DNA"/>
</dbReference>
<dbReference type="AlphaFoldDB" id="A0A3B0Y4B9"/>
<organism evidence="1">
    <name type="scientific">hydrothermal vent metagenome</name>
    <dbReference type="NCBI Taxonomy" id="652676"/>
    <lineage>
        <taxon>unclassified sequences</taxon>
        <taxon>metagenomes</taxon>
        <taxon>ecological metagenomes</taxon>
    </lineage>
</organism>